<dbReference type="Proteomes" id="UP001500740">
    <property type="component" value="Unassembled WGS sequence"/>
</dbReference>
<keyword evidence="2" id="KW-1185">Reference proteome</keyword>
<organism evidence="1 2">
    <name type="scientific">Alkalibacillus silvisoli</name>
    <dbReference type="NCBI Taxonomy" id="392823"/>
    <lineage>
        <taxon>Bacteria</taxon>
        <taxon>Bacillati</taxon>
        <taxon>Bacillota</taxon>
        <taxon>Bacilli</taxon>
        <taxon>Bacillales</taxon>
        <taxon>Bacillaceae</taxon>
        <taxon>Alkalibacillus</taxon>
    </lineage>
</organism>
<proteinExistence type="predicted"/>
<evidence type="ECO:0000313" key="1">
    <source>
        <dbReference type="EMBL" id="GAA0462387.1"/>
    </source>
</evidence>
<reference evidence="2" key="1">
    <citation type="journal article" date="2019" name="Int. J. Syst. Evol. Microbiol.">
        <title>The Global Catalogue of Microorganisms (GCM) 10K type strain sequencing project: providing services to taxonomists for standard genome sequencing and annotation.</title>
        <authorList>
            <consortium name="The Broad Institute Genomics Platform"/>
            <consortium name="The Broad Institute Genome Sequencing Center for Infectious Disease"/>
            <person name="Wu L."/>
            <person name="Ma J."/>
        </authorList>
    </citation>
    <scope>NUCLEOTIDE SEQUENCE [LARGE SCALE GENOMIC DNA]</scope>
    <source>
        <strain evidence="2">JCM 14193</strain>
    </source>
</reference>
<protein>
    <submittedName>
        <fullName evidence="1">Uncharacterized protein</fullName>
    </submittedName>
</protein>
<accession>A0ABP3JRT2</accession>
<evidence type="ECO:0000313" key="2">
    <source>
        <dbReference type="Proteomes" id="UP001500740"/>
    </source>
</evidence>
<comment type="caution">
    <text evidence="1">The sequence shown here is derived from an EMBL/GenBank/DDBJ whole genome shotgun (WGS) entry which is preliminary data.</text>
</comment>
<sequence>MDMWNEMTDLLTNEIDSLEMFPNLKNERACQFAKDVSFEKHSDESILTFKHNDRHELKGDSIEDMTPKYYDDMKQLRDEA</sequence>
<dbReference type="EMBL" id="BAAACZ010000011">
    <property type="protein sequence ID" value="GAA0462387.1"/>
    <property type="molecule type" value="Genomic_DNA"/>
</dbReference>
<name>A0ABP3JRT2_9BACI</name>
<gene>
    <name evidence="1" type="ORF">GCM10008935_17420</name>
</gene>